<feature type="signal peptide" evidence="2">
    <location>
        <begin position="1"/>
        <end position="32"/>
    </location>
</feature>
<reference evidence="3" key="1">
    <citation type="submission" date="2020-05" db="EMBL/GenBank/DDBJ databases">
        <title>Mycena genomes resolve the evolution of fungal bioluminescence.</title>
        <authorList>
            <person name="Tsai I.J."/>
        </authorList>
    </citation>
    <scope>NUCLEOTIDE SEQUENCE</scope>
    <source>
        <strain evidence="3">171206Taipei</strain>
    </source>
</reference>
<dbReference type="Proteomes" id="UP000636479">
    <property type="component" value="Unassembled WGS sequence"/>
</dbReference>
<protein>
    <recommendedName>
        <fullName evidence="5">Secreted protein</fullName>
    </recommendedName>
</protein>
<accession>A0A8H6SFM3</accession>
<sequence length="203" mass="22142">MHSITHSALPLRATRVMSHGFLLLLPSSRARACLPVTWPARLGSRPRRAAWFGSSVARPSSAPACQCCCAYFCGSPDTDTDGGPSDSSPSVSIPFWLFVPDALVRTDMRFGSSIVDPPPYAGAAASPPLCASTLPIGRPRLPMICIAFSVRTLRFVDKHTRARERERALIRPHRRRRALRRARRSLPPSLPVPAPSIQPTRGA</sequence>
<organism evidence="3 4">
    <name type="scientific">Mycena indigotica</name>
    <dbReference type="NCBI Taxonomy" id="2126181"/>
    <lineage>
        <taxon>Eukaryota</taxon>
        <taxon>Fungi</taxon>
        <taxon>Dikarya</taxon>
        <taxon>Basidiomycota</taxon>
        <taxon>Agaricomycotina</taxon>
        <taxon>Agaricomycetes</taxon>
        <taxon>Agaricomycetidae</taxon>
        <taxon>Agaricales</taxon>
        <taxon>Marasmiineae</taxon>
        <taxon>Mycenaceae</taxon>
        <taxon>Mycena</taxon>
    </lineage>
</organism>
<gene>
    <name evidence="3" type="ORF">MIND_00811900</name>
</gene>
<feature type="compositionally biased region" description="Basic residues" evidence="1">
    <location>
        <begin position="172"/>
        <end position="184"/>
    </location>
</feature>
<evidence type="ECO:0000256" key="1">
    <source>
        <dbReference type="SAM" id="MobiDB-lite"/>
    </source>
</evidence>
<comment type="caution">
    <text evidence="3">The sequence shown here is derived from an EMBL/GenBank/DDBJ whole genome shotgun (WGS) entry which is preliminary data.</text>
</comment>
<name>A0A8H6SFM3_9AGAR</name>
<feature type="region of interest" description="Disordered" evidence="1">
    <location>
        <begin position="172"/>
        <end position="203"/>
    </location>
</feature>
<evidence type="ECO:0008006" key="5">
    <source>
        <dbReference type="Google" id="ProtNLM"/>
    </source>
</evidence>
<evidence type="ECO:0000313" key="4">
    <source>
        <dbReference type="Proteomes" id="UP000636479"/>
    </source>
</evidence>
<dbReference type="RefSeq" id="XP_037218036.1">
    <property type="nucleotide sequence ID" value="XM_037364794.1"/>
</dbReference>
<keyword evidence="4" id="KW-1185">Reference proteome</keyword>
<dbReference type="EMBL" id="JACAZF010000007">
    <property type="protein sequence ID" value="KAF7298648.1"/>
    <property type="molecule type" value="Genomic_DNA"/>
</dbReference>
<keyword evidence="2" id="KW-0732">Signal</keyword>
<evidence type="ECO:0000256" key="2">
    <source>
        <dbReference type="SAM" id="SignalP"/>
    </source>
</evidence>
<feature type="chain" id="PRO_5034347401" description="Secreted protein" evidence="2">
    <location>
        <begin position="33"/>
        <end position="203"/>
    </location>
</feature>
<dbReference type="GeneID" id="59347310"/>
<evidence type="ECO:0000313" key="3">
    <source>
        <dbReference type="EMBL" id="KAF7298648.1"/>
    </source>
</evidence>
<proteinExistence type="predicted"/>
<dbReference type="AlphaFoldDB" id="A0A8H6SFM3"/>